<accession>A0AAD3XIH3</accession>
<name>A0AAD3XIH3_NEPGR</name>
<protein>
    <submittedName>
        <fullName evidence="2">Uncharacterized protein</fullName>
    </submittedName>
</protein>
<comment type="caution">
    <text evidence="2">The sequence shown here is derived from an EMBL/GenBank/DDBJ whole genome shotgun (WGS) entry which is preliminary data.</text>
</comment>
<evidence type="ECO:0000256" key="1">
    <source>
        <dbReference type="SAM" id="MobiDB-lite"/>
    </source>
</evidence>
<dbReference type="AlphaFoldDB" id="A0AAD3XIH3"/>
<evidence type="ECO:0000313" key="2">
    <source>
        <dbReference type="EMBL" id="GMH05640.1"/>
    </source>
</evidence>
<dbReference type="Proteomes" id="UP001279734">
    <property type="component" value="Unassembled WGS sequence"/>
</dbReference>
<keyword evidence="3" id="KW-1185">Reference proteome</keyword>
<dbReference type="EMBL" id="BSYO01000006">
    <property type="protein sequence ID" value="GMH05640.1"/>
    <property type="molecule type" value="Genomic_DNA"/>
</dbReference>
<reference evidence="2" key="1">
    <citation type="submission" date="2023-05" db="EMBL/GenBank/DDBJ databases">
        <title>Nepenthes gracilis genome sequencing.</title>
        <authorList>
            <person name="Fukushima K."/>
        </authorList>
    </citation>
    <scope>NUCLEOTIDE SEQUENCE</scope>
    <source>
        <strain evidence="2">SING2019-196</strain>
    </source>
</reference>
<organism evidence="2 3">
    <name type="scientific">Nepenthes gracilis</name>
    <name type="common">Slender pitcher plant</name>
    <dbReference type="NCBI Taxonomy" id="150966"/>
    <lineage>
        <taxon>Eukaryota</taxon>
        <taxon>Viridiplantae</taxon>
        <taxon>Streptophyta</taxon>
        <taxon>Embryophyta</taxon>
        <taxon>Tracheophyta</taxon>
        <taxon>Spermatophyta</taxon>
        <taxon>Magnoliopsida</taxon>
        <taxon>eudicotyledons</taxon>
        <taxon>Gunneridae</taxon>
        <taxon>Pentapetalae</taxon>
        <taxon>Caryophyllales</taxon>
        <taxon>Nepenthaceae</taxon>
        <taxon>Nepenthes</taxon>
    </lineage>
</organism>
<feature type="region of interest" description="Disordered" evidence="1">
    <location>
        <begin position="109"/>
        <end position="136"/>
    </location>
</feature>
<gene>
    <name evidence="2" type="ORF">Nepgr_007480</name>
</gene>
<sequence>MAGVSRVPASLPFIPYPPSSILNYIPLPKCPLPLQVPLIPFVSKCLPSLPSSHMTPLLSAGKGSALLLDQGYDDSPYLKAAPGPSANSVFSPRFSKPSAEVDSLLELSPKDTLDVNGKPGHAEATDLPTDGGSNPTSLTVAVPIRTFYLVSYSPK</sequence>
<proteinExistence type="predicted"/>
<evidence type="ECO:0000313" key="3">
    <source>
        <dbReference type="Proteomes" id="UP001279734"/>
    </source>
</evidence>